<evidence type="ECO:0000313" key="3">
    <source>
        <dbReference type="Proteomes" id="UP001302666"/>
    </source>
</evidence>
<protein>
    <submittedName>
        <fullName evidence="2">GAD-like domain-containing protein</fullName>
    </submittedName>
</protein>
<evidence type="ECO:0000313" key="2">
    <source>
        <dbReference type="EMBL" id="WOI33823.1"/>
    </source>
</evidence>
<keyword evidence="3" id="KW-1185">Reference proteome</keyword>
<gene>
    <name evidence="2" type="ORF">R1T40_03485</name>
</gene>
<dbReference type="EMBL" id="CP136704">
    <property type="protein sequence ID" value="WOI33823.1"/>
    <property type="molecule type" value="Genomic_DNA"/>
</dbReference>
<accession>A0ABZ0HG80</accession>
<proteinExistence type="predicted"/>
<dbReference type="RefSeq" id="WP_317385882.1">
    <property type="nucleotide sequence ID" value="NZ_CP136704.1"/>
</dbReference>
<dbReference type="Pfam" id="PF08887">
    <property type="entry name" value="GAD-like"/>
    <property type="match status" value="1"/>
</dbReference>
<organism evidence="2 3">
    <name type="scientific">Tritonibacter scottomollicae</name>
    <name type="common">Epibacterium scottomollicae</name>
    <dbReference type="NCBI Taxonomy" id="483013"/>
    <lineage>
        <taxon>Bacteria</taxon>
        <taxon>Pseudomonadati</taxon>
        <taxon>Pseudomonadota</taxon>
        <taxon>Alphaproteobacteria</taxon>
        <taxon>Rhodobacterales</taxon>
        <taxon>Paracoccaceae</taxon>
        <taxon>Tritonibacter</taxon>
    </lineage>
</organism>
<reference evidence="2 3" key="1">
    <citation type="submission" date="2023-10" db="EMBL/GenBank/DDBJ databases">
        <title>Eight complete genome sequences of bacteria isolated from laboratory stock of Giant Kelp gametophytes.</title>
        <authorList>
            <person name="Tolentino B."/>
            <person name="Nuzhdin S."/>
        </authorList>
    </citation>
    <scope>NUCLEOTIDE SEQUENCE [LARGE SCALE GENOMIC DNA]</scope>
    <source>
        <strain evidence="2 3">LC.270.F.C4</strain>
    </source>
</reference>
<sequence length="251" mass="27336">MRFNGKIDGLSGPALIAEMLKVSGPLNHANPIPEDVLETFNDRLPALLLDFWATHGVGILETQRLQHCLPGELAPVISALFAHDPDFGGIVPKGAGNATLPVTDCHAIAYGPFGKLIVWSERHHLVLVDMKLGLVDAPFFSHPDWKIEANETLFKFLWGLPADALDLDDDTGQPMFLRAKERFGALGPGEIYGTQPAISFGDPVDLDHLAPVPARDWISERASGMHFMLADIATGQFDIRPIGLWNPGVKP</sequence>
<name>A0ABZ0HG80_TRISK</name>
<dbReference type="InterPro" id="IPR014983">
    <property type="entry name" value="GAD-rel"/>
</dbReference>
<feature type="domain" description="GAD-related" evidence="1">
    <location>
        <begin position="17"/>
        <end position="123"/>
    </location>
</feature>
<dbReference type="Proteomes" id="UP001302666">
    <property type="component" value="Chromosome"/>
</dbReference>
<evidence type="ECO:0000259" key="1">
    <source>
        <dbReference type="Pfam" id="PF08887"/>
    </source>
</evidence>